<dbReference type="AlphaFoldDB" id="V9M5J9"/>
<evidence type="ECO:0000313" key="1">
    <source>
        <dbReference type="EMBL" id="AGC70654.1"/>
    </source>
</evidence>
<sequence length="49" mass="5628">MSTSEQTQLKFLPCFFPDYKLPFAAETEIQSIPEGANRFNLHLGRAKRV</sequence>
<proteinExistence type="predicted"/>
<name>V9M5J9_9GAMM</name>
<dbReference type="EMBL" id="JX101646">
    <property type="protein sequence ID" value="AGC70654.1"/>
    <property type="molecule type" value="Genomic_DNA"/>
</dbReference>
<protein>
    <submittedName>
        <fullName evidence="1">Uncharacterized protein</fullName>
    </submittedName>
</protein>
<reference evidence="1" key="1">
    <citation type="submission" date="2012-05" db="EMBL/GenBank/DDBJ databases">
        <title>Sequencing and Analysis of an oxa-58 oxacillinase-encoding plasmid from Acinetobacter spp.</title>
        <authorList>
            <person name="Peng S.-M."/>
            <person name="Liao T.-L."/>
            <person name="Lin A.-C."/>
            <person name="Huang T.-W."/>
            <person name="Lauderdale T.-L."/>
            <person name="Chen Y.-T."/>
        </authorList>
    </citation>
    <scope>NUCLEOTIDE SEQUENCE</scope>
    <source>
        <strain evidence="1">M131</strain>
        <plasmid evidence="1">pM131-3</plasmid>
    </source>
</reference>
<accession>V9M5J9</accession>
<keyword evidence="1" id="KW-0614">Plasmid</keyword>
<geneLocation type="plasmid" evidence="1">
    <name>pM131-3</name>
</geneLocation>
<organism evidence="1">
    <name type="scientific">Acinetobacter sp. M131</name>
    <dbReference type="NCBI Taxonomy" id="1280052"/>
    <lineage>
        <taxon>Bacteria</taxon>
        <taxon>Pseudomonadati</taxon>
        <taxon>Pseudomonadota</taxon>
        <taxon>Gammaproteobacteria</taxon>
        <taxon>Moraxellales</taxon>
        <taxon>Moraxellaceae</taxon>
        <taxon>Acinetobacter</taxon>
    </lineage>
</organism>